<protein>
    <submittedName>
        <fullName evidence="1">Uncharacterized protein</fullName>
    </submittedName>
</protein>
<dbReference type="RefSeq" id="WP_019727234.1">
    <property type="nucleotide sequence ID" value="NZ_CBDDSE010000001.1"/>
</dbReference>
<evidence type="ECO:0000313" key="1">
    <source>
        <dbReference type="EMBL" id="ALI58940.1"/>
    </source>
</evidence>
<sequence>MPENRSAPRERPILFSGPMVRAILEGRKTVTRRVVKPQPDFLGSMVDPNTPFKTLDAGLHARITCPYGEPGDRLWVREAWAADAQVDAIAPSDLSQGEPIWYPADLSVRQTGCSMISKGRVRPSIHMPRWACRILLEITAVRVERLQDISEEQALAEGVRGEPCDHARQACADIGCWGDTAKGAFGFLWESLNGEGSWAANPWVWVVEFKRVTP</sequence>
<dbReference type="PATRIC" id="fig|287.2966.peg.2737"/>
<proteinExistence type="predicted"/>
<accession>A0A0N9ZSS9</accession>
<dbReference type="AlphaFoldDB" id="A0A0N9ZSS9"/>
<name>A0A0N9ZSS9_PSEAI</name>
<reference evidence="1" key="1">
    <citation type="submission" date="2015-08" db="EMBL/GenBank/DDBJ databases">
        <title>Pseudomonas aeruginosa strain CCBH4851 chromosome region.</title>
        <authorList>
            <person name="Silveira M.C."/>
            <person name="Carvalho-Assef A.P.D."/>
            <person name="Albano R.M."/>
        </authorList>
    </citation>
    <scope>NUCLEOTIDE SEQUENCE</scope>
    <source>
        <strain evidence="1">CCBH4851</strain>
    </source>
</reference>
<organism evidence="1">
    <name type="scientific">Pseudomonas aeruginosa</name>
    <dbReference type="NCBI Taxonomy" id="287"/>
    <lineage>
        <taxon>Bacteria</taxon>
        <taxon>Pseudomonadati</taxon>
        <taxon>Pseudomonadota</taxon>
        <taxon>Gammaproteobacteria</taxon>
        <taxon>Pseudomonadales</taxon>
        <taxon>Pseudomonadaceae</taxon>
        <taxon>Pseudomonas</taxon>
    </lineage>
</organism>
<dbReference type="EMBL" id="KT454971">
    <property type="protein sequence ID" value="ALI58940.1"/>
    <property type="molecule type" value="Genomic_DNA"/>
</dbReference>
<gene>
    <name evidence="1" type="ORF">CCBH4851_00236</name>
</gene>